<proteinExistence type="predicted"/>
<name>A0ABQ5F619_9ASTR</name>
<sequence length="274" mass="31102">MPLMRLARLQGRARLFSKNDPLSAHINRQFQNHGSLSFDSPQFIVGYGARITQPPRFIVRKTVGIRVLSSGYFDLGFGVCPVNNDPTVLKISYNPWHVEVFTLSSGVWSLIPSSDLPRESIRLDSSTQIVILIDRFIYWVASDMILAADWPVTNMIISFDLITKKFKEGNEVNESVCVRIMVHDGVITSFTKLFTIDRRNLSVNKILGFRKSGEVIMENAMQIPKFAALEVYEPCSQDTEDLEIYGDADSFFMGSYKETLLLLDHSDGYIYSHN</sequence>
<dbReference type="Proteomes" id="UP001151760">
    <property type="component" value="Unassembled WGS sequence"/>
</dbReference>
<accession>A0ABQ5F619</accession>
<comment type="caution">
    <text evidence="1">The sequence shown here is derived from an EMBL/GenBank/DDBJ whole genome shotgun (WGS) entry which is preliminary data.</text>
</comment>
<gene>
    <name evidence="1" type="ORF">Tco_0993389</name>
</gene>
<keyword evidence="2" id="KW-1185">Reference proteome</keyword>
<organism evidence="1 2">
    <name type="scientific">Tanacetum coccineum</name>
    <dbReference type="NCBI Taxonomy" id="301880"/>
    <lineage>
        <taxon>Eukaryota</taxon>
        <taxon>Viridiplantae</taxon>
        <taxon>Streptophyta</taxon>
        <taxon>Embryophyta</taxon>
        <taxon>Tracheophyta</taxon>
        <taxon>Spermatophyta</taxon>
        <taxon>Magnoliopsida</taxon>
        <taxon>eudicotyledons</taxon>
        <taxon>Gunneridae</taxon>
        <taxon>Pentapetalae</taxon>
        <taxon>asterids</taxon>
        <taxon>campanulids</taxon>
        <taxon>Asterales</taxon>
        <taxon>Asteraceae</taxon>
        <taxon>Asteroideae</taxon>
        <taxon>Anthemideae</taxon>
        <taxon>Anthemidinae</taxon>
        <taxon>Tanacetum</taxon>
    </lineage>
</organism>
<reference evidence="1" key="1">
    <citation type="journal article" date="2022" name="Int. J. Mol. Sci.">
        <title>Draft Genome of Tanacetum Coccineum: Genomic Comparison of Closely Related Tanacetum-Family Plants.</title>
        <authorList>
            <person name="Yamashiro T."/>
            <person name="Shiraishi A."/>
            <person name="Nakayama K."/>
            <person name="Satake H."/>
        </authorList>
    </citation>
    <scope>NUCLEOTIDE SEQUENCE</scope>
</reference>
<evidence type="ECO:0008006" key="3">
    <source>
        <dbReference type="Google" id="ProtNLM"/>
    </source>
</evidence>
<dbReference type="EMBL" id="BQNB010017010">
    <property type="protein sequence ID" value="GJT58335.1"/>
    <property type="molecule type" value="Genomic_DNA"/>
</dbReference>
<evidence type="ECO:0000313" key="2">
    <source>
        <dbReference type="Proteomes" id="UP001151760"/>
    </source>
</evidence>
<protein>
    <recommendedName>
        <fullName evidence="3">F-box protein</fullName>
    </recommendedName>
</protein>
<evidence type="ECO:0000313" key="1">
    <source>
        <dbReference type="EMBL" id="GJT58335.1"/>
    </source>
</evidence>
<reference evidence="1" key="2">
    <citation type="submission" date="2022-01" db="EMBL/GenBank/DDBJ databases">
        <authorList>
            <person name="Yamashiro T."/>
            <person name="Shiraishi A."/>
            <person name="Satake H."/>
            <person name="Nakayama K."/>
        </authorList>
    </citation>
    <scope>NUCLEOTIDE SEQUENCE</scope>
</reference>